<protein>
    <submittedName>
        <fullName evidence="1">Uncharacterized protein</fullName>
    </submittedName>
</protein>
<organism evidence="1 2">
    <name type="scientific">Bordetella genomosp. 5</name>
    <dbReference type="NCBI Taxonomy" id="1395608"/>
    <lineage>
        <taxon>Bacteria</taxon>
        <taxon>Pseudomonadati</taxon>
        <taxon>Pseudomonadota</taxon>
        <taxon>Betaproteobacteria</taxon>
        <taxon>Burkholderiales</taxon>
        <taxon>Alcaligenaceae</taxon>
        <taxon>Bordetella</taxon>
    </lineage>
</organism>
<dbReference type="AlphaFoldDB" id="A0A261TAP2"/>
<evidence type="ECO:0000313" key="1">
    <source>
        <dbReference type="EMBL" id="OZI46696.1"/>
    </source>
</evidence>
<dbReference type="RefSeq" id="WP_094802560.1">
    <property type="nucleotide sequence ID" value="NZ_NEVP01000011.1"/>
</dbReference>
<dbReference type="Proteomes" id="UP000216913">
    <property type="component" value="Unassembled WGS sequence"/>
</dbReference>
<name>A0A261TAP2_9BORD</name>
<sequence>MSKENVLKLLDLAATDAELAGYLLALEALDITATAQAMALLSHRFKVPFEPCDVMAMIADPELVTPRASLPGVPLH</sequence>
<comment type="caution">
    <text evidence="1">The sequence shown here is derived from an EMBL/GenBank/DDBJ whole genome shotgun (WGS) entry which is preliminary data.</text>
</comment>
<gene>
    <name evidence="1" type="ORF">CAL25_18585</name>
</gene>
<keyword evidence="2" id="KW-1185">Reference proteome</keyword>
<accession>A0A261TAP2</accession>
<evidence type="ECO:0000313" key="2">
    <source>
        <dbReference type="Proteomes" id="UP000216913"/>
    </source>
</evidence>
<reference evidence="1 2" key="1">
    <citation type="submission" date="2017-05" db="EMBL/GenBank/DDBJ databases">
        <title>Complete and WGS of Bordetella genogroups.</title>
        <authorList>
            <person name="Spilker T."/>
            <person name="LiPuma J."/>
        </authorList>
    </citation>
    <scope>NUCLEOTIDE SEQUENCE [LARGE SCALE GENOMIC DNA]</scope>
    <source>
        <strain evidence="1 2">AU10456</strain>
    </source>
</reference>
<dbReference type="EMBL" id="NEVP01000011">
    <property type="protein sequence ID" value="OZI46696.1"/>
    <property type="molecule type" value="Genomic_DNA"/>
</dbReference>
<proteinExistence type="predicted"/>